<accession>F5L3Y7</accession>
<dbReference type="EMBL" id="CP082237">
    <property type="protein sequence ID" value="QZT32585.1"/>
    <property type="molecule type" value="Genomic_DNA"/>
</dbReference>
<dbReference type="SUPFAM" id="SSF53850">
    <property type="entry name" value="Periplasmic binding protein-like II"/>
    <property type="match status" value="1"/>
</dbReference>
<protein>
    <submittedName>
        <fullName evidence="3">ABC transporter substrate-binding protein</fullName>
    </submittedName>
    <submittedName>
        <fullName evidence="2">Extracellular solute-binding protein family 1</fullName>
    </submittedName>
</protein>
<dbReference type="Pfam" id="PF01547">
    <property type="entry name" value="SBP_bac_1"/>
    <property type="match status" value="1"/>
</dbReference>
<reference evidence="3" key="3">
    <citation type="submission" date="2021-08" db="EMBL/GenBank/DDBJ databases">
        <authorList>
            <person name="de Jong S."/>
            <person name="van den Broek M."/>
            <person name="Merkel A."/>
            <person name="de la Torre Cortes P."/>
            <person name="Kalamorz F."/>
            <person name="Cook G."/>
            <person name="van Loosdrecht M."/>
            <person name="McMillan D."/>
        </authorList>
    </citation>
    <scope>NUCLEOTIDE SEQUENCE</scope>
    <source>
        <strain evidence="3">TA2.A1</strain>
    </source>
</reference>
<dbReference type="Proteomes" id="UP000010716">
    <property type="component" value="Unassembled WGS sequence"/>
</dbReference>
<reference evidence="3 5" key="2">
    <citation type="journal article" date="2020" name="Extremophiles">
        <title>Genomic analysis of Caldalkalibacillus thermarum TA2.A1 reveals aerobic alkaliphilic metabolism and evolutionary hallmarks linking alkaliphilic bacteria and plant life.</title>
        <authorList>
            <person name="de Jong S.I."/>
            <person name="van den Broek M.A."/>
            <person name="Merkel A.Y."/>
            <person name="de la Torre Cortes P."/>
            <person name="Kalamorz F."/>
            <person name="Cook G.M."/>
            <person name="van Loosdrecht M.C.M."/>
            <person name="McMillan D.G.G."/>
        </authorList>
    </citation>
    <scope>NUCLEOTIDE SEQUENCE [LARGE SCALE GENOMIC DNA]</scope>
    <source>
        <strain evidence="3 5">TA2.A1</strain>
    </source>
</reference>
<dbReference type="PANTHER" id="PTHR43649">
    <property type="entry name" value="ARABINOSE-BINDING PROTEIN-RELATED"/>
    <property type="match status" value="1"/>
</dbReference>
<feature type="chain" id="PRO_5044483261" evidence="1">
    <location>
        <begin position="23"/>
        <end position="416"/>
    </location>
</feature>
<keyword evidence="5" id="KW-1185">Reference proteome</keyword>
<dbReference type="RefSeq" id="WP_007502758.1">
    <property type="nucleotide sequence ID" value="NZ_AFCE01000065.1"/>
</dbReference>
<dbReference type="PANTHER" id="PTHR43649:SF12">
    <property type="entry name" value="DIACETYLCHITOBIOSE BINDING PROTEIN DASA"/>
    <property type="match status" value="1"/>
</dbReference>
<feature type="signal peptide" evidence="1">
    <location>
        <begin position="1"/>
        <end position="22"/>
    </location>
</feature>
<evidence type="ECO:0000313" key="4">
    <source>
        <dbReference type="Proteomes" id="UP000010716"/>
    </source>
</evidence>
<dbReference type="InterPro" id="IPR050490">
    <property type="entry name" value="Bact_solute-bd_prot1"/>
</dbReference>
<dbReference type="eggNOG" id="COG1653">
    <property type="taxonomic scope" value="Bacteria"/>
</dbReference>
<organism evidence="2 4">
    <name type="scientific">Caldalkalibacillus thermarum (strain TA2.A1)</name>
    <dbReference type="NCBI Taxonomy" id="986075"/>
    <lineage>
        <taxon>Bacteria</taxon>
        <taxon>Bacillati</taxon>
        <taxon>Bacillota</taxon>
        <taxon>Bacilli</taxon>
        <taxon>Bacillales</taxon>
        <taxon>Bacillaceae</taxon>
        <taxon>Caldalkalibacillus</taxon>
    </lineage>
</organism>
<evidence type="ECO:0000313" key="2">
    <source>
        <dbReference type="EMBL" id="EGL83949.1"/>
    </source>
</evidence>
<dbReference type="OrthoDB" id="9782846at2"/>
<dbReference type="KEGG" id="cthu:HUR95_09220"/>
<proteinExistence type="predicted"/>
<keyword evidence="1" id="KW-0732">Signal</keyword>
<dbReference type="EMBL" id="AFCE01000065">
    <property type="protein sequence ID" value="EGL83949.1"/>
    <property type="molecule type" value="Genomic_DNA"/>
</dbReference>
<dbReference type="AlphaFoldDB" id="F5L3Y7"/>
<sequence length="416" mass="46070">MKRFRLLTLVVGLVLVLLTACGGNDTATNDAATDEGGKEQVTLRLSGWVSSESETRVLREQIALFEEKYPHIKVNYEPISGDYMQQIQMMMASNDEPDVFYMDVAFAQDYIAQDVLVDLTPFIEAHGTDVDDFYPNLLEGFSKDGAIYGLPKDYSTLALVYNVDMFEEAGVEVPTTWDELVEVAKALTTDERKGLSMSYELGRVGAFLYQNGAEFVSEDGTVKVNSPEAIEAVEFYAGLREEHGVADTPANLGDGWQGESFKNEHAAMVVEGPWIVGYLQDEAPELNYKVAELPYSKQPATYAFTVAYVMGQNSAHKEEAFKLIEFLTGPEAQQITVEGGLALPSRMSLAEDFIEKYPEREAWVLGGDYARPYTLGLNFGRKNQIIDSAVEAVFLGQKTAEEALNEAQQEIDALNP</sequence>
<gene>
    <name evidence="2" type="ORF">CathTA2_0499</name>
    <name evidence="3" type="ORF">HUR95_09220</name>
</gene>
<evidence type="ECO:0000313" key="5">
    <source>
        <dbReference type="Proteomes" id="UP000825179"/>
    </source>
</evidence>
<evidence type="ECO:0000313" key="3">
    <source>
        <dbReference type="EMBL" id="QZT32585.1"/>
    </source>
</evidence>
<dbReference type="Gene3D" id="3.40.190.10">
    <property type="entry name" value="Periplasmic binding protein-like II"/>
    <property type="match status" value="1"/>
</dbReference>
<dbReference type="Proteomes" id="UP000825179">
    <property type="component" value="Chromosome"/>
</dbReference>
<reference evidence="2 4" key="1">
    <citation type="journal article" date="2011" name="J. Bacteriol.">
        <title>Draft genome sequence of the thermoalkaliphilic Caldalkalibacillus thermarum strain TA2.A1.</title>
        <authorList>
            <person name="Kalamorz F."/>
            <person name="Keis S."/>
            <person name="McMillan D.G."/>
            <person name="Olsson K."/>
            <person name="Stanton J.A."/>
            <person name="Stockwell P."/>
            <person name="Black M.A."/>
            <person name="Klingeman D.M."/>
            <person name="Land M.L."/>
            <person name="Han C.S."/>
            <person name="Martin S.L."/>
            <person name="Becher S.A."/>
            <person name="Peddie C.J."/>
            <person name="Morgan H.W."/>
            <person name="Matthies D."/>
            <person name="Preiss L."/>
            <person name="Meier T."/>
            <person name="Brown S.D."/>
            <person name="Cook G.M."/>
        </authorList>
    </citation>
    <scope>NUCLEOTIDE SEQUENCE [LARGE SCALE GENOMIC DNA]</scope>
    <source>
        <strain evidence="2 4">TA2.A1</strain>
    </source>
</reference>
<dbReference type="PROSITE" id="PS51257">
    <property type="entry name" value="PROKAR_LIPOPROTEIN"/>
    <property type="match status" value="1"/>
</dbReference>
<name>F5L3Y7_CALTT</name>
<dbReference type="CDD" id="cd14748">
    <property type="entry name" value="PBP2_UgpB"/>
    <property type="match status" value="1"/>
</dbReference>
<dbReference type="InterPro" id="IPR006059">
    <property type="entry name" value="SBP"/>
</dbReference>
<evidence type="ECO:0000256" key="1">
    <source>
        <dbReference type="SAM" id="SignalP"/>
    </source>
</evidence>